<dbReference type="Gene3D" id="3.30.565.60">
    <property type="match status" value="1"/>
</dbReference>
<evidence type="ECO:0000313" key="2">
    <source>
        <dbReference type="EMBL" id="QNM01486.1"/>
    </source>
</evidence>
<dbReference type="RefSeq" id="WP_249325418.1">
    <property type="nucleotide sequence ID" value="NZ_CP060633.1"/>
</dbReference>
<proteinExistence type="predicted"/>
<dbReference type="Gene3D" id="1.10.10.10">
    <property type="entry name" value="Winged helix-like DNA-binding domain superfamily/Winged helix DNA-binding domain"/>
    <property type="match status" value="1"/>
</dbReference>
<dbReference type="InterPro" id="IPR038475">
    <property type="entry name" value="RecG_C_sf"/>
</dbReference>
<evidence type="ECO:0000259" key="1">
    <source>
        <dbReference type="Pfam" id="PF04326"/>
    </source>
</evidence>
<dbReference type="InterPro" id="IPR007421">
    <property type="entry name" value="Schlafen_AlbA_2_dom"/>
</dbReference>
<organism evidence="2 3">
    <name type="scientific">Simiaoa sunii</name>
    <dbReference type="NCBI Taxonomy" id="2763672"/>
    <lineage>
        <taxon>Bacteria</taxon>
        <taxon>Bacillati</taxon>
        <taxon>Bacillota</taxon>
        <taxon>Clostridia</taxon>
        <taxon>Lachnospirales</taxon>
        <taxon>Lachnospiraceae</taxon>
        <taxon>Simiaoa</taxon>
    </lineage>
</organism>
<dbReference type="InterPro" id="IPR036388">
    <property type="entry name" value="WH-like_DNA-bd_sf"/>
</dbReference>
<dbReference type="KEGG" id="ssun:H9Q77_10170"/>
<feature type="domain" description="Schlafen AlbA-2" evidence="1">
    <location>
        <begin position="13"/>
        <end position="132"/>
    </location>
</feature>
<sequence length="492" mass="55840">MKEDVLEELNLNEDHELECKLATGGLPESIWETYSSFANTNGGTILLGIKEHRDSFTVEGLTEKQIIKYQKDFWSTLNDRNKVSKNILLNHHVNPVPVGDKQILRIDVPAADRHDKPVYIGTDPMKGTYKRDYEGDFLCTEEAVRAMFADQRDVSGDIEVIDEMGLDVLNQDTIKGYRIIFEQLHSGHPWNALENDEFLMKLRAVAKNKNGTLSPTIAGLLFFGEAYHITEVFPNYFLDYREECDDKAVRWLFRTHSNEGDWSGNIYDFFCKVRTRMDDEIAVPFANRRDGYRVDRVDVHDALEEALANALAHANYYGRRGILVVKKGKELTISNPGTIRVTKEEFYAGGNSDPRNPNILKMFGFVNVGERAGSGVDKILTAWKEQNWKEPEFDFSERLDRVTLKLEVGQVVYIPGAVDIRNENTDQAVPKSMLKEEKILDYIRQNGSINSQEAADIGGYKSKTGARKLLDKMIANGLIRKAGKGPATKYII</sequence>
<evidence type="ECO:0000313" key="3">
    <source>
        <dbReference type="Proteomes" id="UP000515981"/>
    </source>
</evidence>
<dbReference type="Proteomes" id="UP000515981">
    <property type="component" value="Chromosome"/>
</dbReference>
<reference evidence="2 3" key="1">
    <citation type="submission" date="2020-08" db="EMBL/GenBank/DDBJ databases">
        <authorList>
            <person name="Liu C."/>
            <person name="Sun Q."/>
        </authorList>
    </citation>
    <scope>NUCLEOTIDE SEQUENCE [LARGE SCALE GENOMIC DNA]</scope>
    <source>
        <strain evidence="2 3">NSJ-8</strain>
    </source>
</reference>
<gene>
    <name evidence="2" type="ORF">H9Q77_10170</name>
</gene>
<protein>
    <submittedName>
        <fullName evidence="2">Putative DNA binding domain-containing protein</fullName>
    </submittedName>
</protein>
<dbReference type="Gene3D" id="3.30.950.30">
    <property type="entry name" value="Schlafen, AAA domain"/>
    <property type="match status" value="1"/>
</dbReference>
<dbReference type="AlphaFoldDB" id="A0A7G9FSF4"/>
<name>A0A7G9FSF4_9FIRM</name>
<dbReference type="Pfam" id="PF13749">
    <property type="entry name" value="HATPase_c_4"/>
    <property type="match status" value="1"/>
</dbReference>
<dbReference type="Pfam" id="PF04326">
    <property type="entry name" value="SLFN_AlbA_2"/>
    <property type="match status" value="1"/>
</dbReference>
<dbReference type="PANTHER" id="PTHR30595">
    <property type="entry name" value="GLPR-RELATED TRANSCRIPTIONAL REPRESSOR"/>
    <property type="match status" value="1"/>
</dbReference>
<accession>A0A7G9FSF4</accession>
<dbReference type="EMBL" id="CP060633">
    <property type="protein sequence ID" value="QNM01486.1"/>
    <property type="molecule type" value="Genomic_DNA"/>
</dbReference>
<dbReference type="InterPro" id="IPR038461">
    <property type="entry name" value="Schlafen_AlbA_2_dom_sf"/>
</dbReference>
<dbReference type="PANTHER" id="PTHR30595:SF6">
    <property type="entry name" value="SCHLAFEN ALBA-2 DOMAIN-CONTAINING PROTEIN"/>
    <property type="match status" value="1"/>
</dbReference>
<keyword evidence="3" id="KW-1185">Reference proteome</keyword>